<dbReference type="InterPro" id="IPR002110">
    <property type="entry name" value="Ankyrin_rpt"/>
</dbReference>
<dbReference type="SUPFAM" id="SSF52540">
    <property type="entry name" value="P-loop containing nucleoside triphosphate hydrolases"/>
    <property type="match status" value="1"/>
</dbReference>
<dbReference type="InterPro" id="IPR027417">
    <property type="entry name" value="P-loop_NTPase"/>
</dbReference>
<feature type="repeat" description="ANK" evidence="1">
    <location>
        <begin position="1647"/>
        <end position="1679"/>
    </location>
</feature>
<proteinExistence type="predicted"/>
<reference evidence="3" key="1">
    <citation type="journal article" date="2023" name="IScience">
        <title>Live-bearing cockroach genome reveals convergent evolutionary mechanisms linked to viviparity in insects and beyond.</title>
        <authorList>
            <person name="Fouks B."/>
            <person name="Harrison M.C."/>
            <person name="Mikhailova A.A."/>
            <person name="Marchal E."/>
            <person name="English S."/>
            <person name="Carruthers M."/>
            <person name="Jennings E.C."/>
            <person name="Chiamaka E.L."/>
            <person name="Frigard R.A."/>
            <person name="Pippel M."/>
            <person name="Attardo G.M."/>
            <person name="Benoit J.B."/>
            <person name="Bornberg-Bauer E."/>
            <person name="Tobe S.S."/>
        </authorList>
    </citation>
    <scope>NUCLEOTIDE SEQUENCE</scope>
    <source>
        <strain evidence="3">Stay&amp;Tobe</strain>
    </source>
</reference>
<feature type="repeat" description="ANK" evidence="1">
    <location>
        <begin position="1138"/>
        <end position="1170"/>
    </location>
</feature>
<feature type="domain" description="NACHT" evidence="2">
    <location>
        <begin position="595"/>
        <end position="744"/>
    </location>
</feature>
<evidence type="ECO:0000256" key="1">
    <source>
        <dbReference type="PROSITE-ProRule" id="PRU00023"/>
    </source>
</evidence>
<feature type="repeat" description="ANK" evidence="1">
    <location>
        <begin position="1581"/>
        <end position="1613"/>
    </location>
</feature>
<feature type="repeat" description="ANK" evidence="1">
    <location>
        <begin position="1515"/>
        <end position="1547"/>
    </location>
</feature>
<dbReference type="PROSITE" id="PS50088">
    <property type="entry name" value="ANK_REPEAT"/>
    <property type="match status" value="25"/>
</dbReference>
<keyword evidence="4" id="KW-1185">Reference proteome</keyword>
<accession>A0AAD7ZV06</accession>
<organism evidence="3 4">
    <name type="scientific">Diploptera punctata</name>
    <name type="common">Pacific beetle cockroach</name>
    <dbReference type="NCBI Taxonomy" id="6984"/>
    <lineage>
        <taxon>Eukaryota</taxon>
        <taxon>Metazoa</taxon>
        <taxon>Ecdysozoa</taxon>
        <taxon>Arthropoda</taxon>
        <taxon>Hexapoda</taxon>
        <taxon>Insecta</taxon>
        <taxon>Pterygota</taxon>
        <taxon>Neoptera</taxon>
        <taxon>Polyneoptera</taxon>
        <taxon>Dictyoptera</taxon>
        <taxon>Blattodea</taxon>
        <taxon>Blaberoidea</taxon>
        <taxon>Blaberidae</taxon>
        <taxon>Diplopterinae</taxon>
        <taxon>Diploptera</taxon>
    </lineage>
</organism>
<feature type="repeat" description="ANK" evidence="1">
    <location>
        <begin position="1251"/>
        <end position="1283"/>
    </location>
</feature>
<feature type="repeat" description="ANK" evidence="1">
    <location>
        <begin position="1284"/>
        <end position="1316"/>
    </location>
</feature>
<name>A0AAD7ZV06_DIPPU</name>
<dbReference type="Pfam" id="PF00023">
    <property type="entry name" value="Ank"/>
    <property type="match status" value="1"/>
</dbReference>
<keyword evidence="1" id="KW-0040">ANK repeat</keyword>
<protein>
    <recommendedName>
        <fullName evidence="2">NACHT domain-containing protein</fullName>
    </recommendedName>
</protein>
<dbReference type="Gene3D" id="3.40.50.300">
    <property type="entry name" value="P-loop containing nucleotide triphosphate hydrolases"/>
    <property type="match status" value="1"/>
</dbReference>
<feature type="repeat" description="ANK" evidence="1">
    <location>
        <begin position="1838"/>
        <end position="1870"/>
    </location>
</feature>
<feature type="repeat" description="ANK" evidence="1">
    <location>
        <begin position="1871"/>
        <end position="1903"/>
    </location>
</feature>
<feature type="repeat" description="ANK" evidence="1">
    <location>
        <begin position="1614"/>
        <end position="1646"/>
    </location>
</feature>
<dbReference type="InterPro" id="IPR036770">
    <property type="entry name" value="Ankyrin_rpt-contain_sf"/>
</dbReference>
<feature type="repeat" description="ANK" evidence="1">
    <location>
        <begin position="1416"/>
        <end position="1448"/>
    </location>
</feature>
<gene>
    <name evidence="3" type="ORF">L9F63_019333</name>
</gene>
<dbReference type="SMART" id="SM00248">
    <property type="entry name" value="ANK"/>
    <property type="match status" value="30"/>
</dbReference>
<feature type="repeat" description="ANK" evidence="1">
    <location>
        <begin position="1680"/>
        <end position="1712"/>
    </location>
</feature>
<dbReference type="Pfam" id="PF12796">
    <property type="entry name" value="Ank_2"/>
    <property type="match status" value="9"/>
</dbReference>
<reference evidence="3" key="2">
    <citation type="submission" date="2023-05" db="EMBL/GenBank/DDBJ databases">
        <authorList>
            <person name="Fouks B."/>
        </authorList>
    </citation>
    <scope>NUCLEOTIDE SEQUENCE</scope>
    <source>
        <strain evidence="3">Stay&amp;Tobe</strain>
        <tissue evidence="3">Testes</tissue>
    </source>
</reference>
<feature type="repeat" description="ANK" evidence="1">
    <location>
        <begin position="1970"/>
        <end position="2002"/>
    </location>
</feature>
<dbReference type="PANTHER" id="PTHR24118">
    <property type="entry name" value="POTE ANKYRIN DOMAIN"/>
    <property type="match status" value="1"/>
</dbReference>
<sequence>MVGTGAFDDIILWFNDKQSMVEKLYLLQLKHKATERVTQRKICSSEGKLSLIKYFCSYLEVMRNFPNDTKEFIIYTNAQTSILTDLSTEPSNLISSEGKIVSFPKNSVVYKNVFKNVEDYLRALEDVEKHCRAPCDVQRENIYYIKNRLKNFEYLPTCKRLLELTQNIIEFEEELRKQISEWNSESWDAFMNSLKLYTKQPSLEKLDKLINEALEEYCGTSNMYLKFKEGMTDWWSSKRGYFLTEKYAPVWEVIVKDLEVELTSAMINKMALVSELKFHNLQDISSTGKVLHVICSGSSELSCLKVKQSLANIKHLLIDGNILRQRLREVMFVWKNCEALIVDTSLHEDSGRSTDEVIAELSKMLHNNPEKKIVFVSDDGDCFIEKLKSSFHVESYVDKFNLSQMTDISQQTIMNFTVEFQGRSMELGNFIRNPEVVTSDVIIDLLRKKNIEVGCKLPKEPDIYIPRIMERCETVLEDIISNVPETDCIAFSGISVSELRNILPHDTIIVQFSELTEINKECKHFILDKNSLFSRFCQQYKDKNVHWIEKSANSLIWKQSYGDIKFIIDYLNKNSKPKTYTNILNLLNNGMSSDLVLLTGEPGMGKTTELTHWAQVLKEKNHAMWVILVNLNDHTNILTKENITALELLYAAGNITTDFGKSIFKHEFDQGGKIVILFDGFDEICPDYKDKVIRIVNEISSKNINICLTSRTNLQSSLESQLCTLALSLRPFTKNDQITFMRQFWKINNTEKETIFAEKVLKLTAKCLKYEDHTFSSISLHTYMLAVIFDPSRNISLPDHLDILQLYKDFIDIKCQVFFEKERPDQSNLHFKEMSRKMRDTLQQDHEIYAIVAFFTKEDFDRLSNSRNLKKRYNELVETFKNGHEKTGLIVSIANDKPTFVHRTFMEFFVAHWLSKNYESNREFVVNKLFNIEWQTVRAFFDRILCAEFKLHTAILNQDISAIEILLRSGEIDINNTDEGGRTPLHLAILQENSEEQGIQQEILNMLLDYNANLNVKDDVCKWSPLQIAEKLESWFVIEILLERGADSNDFVLSEMKINHFLFDTLLLFLCKNGMKNIVNFILRCVVDVNYRLYNVFYSKNDIHFNSTLLHTAASMGQIDLVRLLVEKGGGLEIENTEKRTPVMVACLTGNFEVVKFLKACGAQMNVIDRYQNTALILASQGGNVELVSFLIQSGLDVNTRNELGQNAVLKAAEHKNWDTVRFLISSGADVTAFSNAQNSSIYPFEKNKNYGKTVLHFASLHGVEDIIVDLLNMEININVKDGNMMTPAHTAARSKKWEVVKLLLKEGTDHLATDISGNTLLHYAAQYGATDIISILLGYKMDINIINENLQTPALRAASYFKWETVKQLLEHGADCTARDKKGDTILHYAAQKGAKNIIRILLGHKMDINIKNKYLQTPAHLAASYFKWETVKQLLEHGADCTARDNDGDTILHYAAQKGAKNIISILLGHKMDVNIKNKYLQTPAHRAASNLEWETVKQLLEHGADCTACDNKGDTILHYAAREGATGIINHLLAIGININARNNNKQTPAHKAVFYKNFEFATYLLECGADYKAIDDEGNTLLHYAAELDATTIIKQLLDLGASVNVTNKNMETSAHKAGKKGNSESMKLLLERGVDRIASDSDENTLLHYAAECGTVAIVARILDAGINVDITNKYMQTPAHRAVLKGRLDIVKFLLEHGANANACDICGNTLICYAGFECILDLPDLNEENNIITYNPKYTGSETMNWDIVKLLIEHGADKMTCDRDGDTLLHYAIEQGGIDIINQLLRAGIHVDVRNDIMQTPLHLAVLQRNCEVIKYLVEKGADLKTCDNEGNTLLHFAAEFKSMDTIKYLLDSGVNTNVTNNQMETAAHVAIYLDRIESMKLLLKCGTDITVIDNNGDTLLHYAAKHSAANIVTLLIEQGIDVNVRNKKNKTPGHAACFNWRPDIVKCLHEHGADLEAQDNDGNTLLHYAVDDDNSDTVMYLLRTGVNINVVNNENQTAADIASARGRSNILKLLESVTHH</sequence>
<feature type="repeat" description="ANK" evidence="1">
    <location>
        <begin position="1105"/>
        <end position="1137"/>
    </location>
</feature>
<feature type="repeat" description="ANK" evidence="1">
    <location>
        <begin position="1449"/>
        <end position="1481"/>
    </location>
</feature>
<dbReference type="PANTHER" id="PTHR24118:SF99">
    <property type="entry name" value="POTE ANKYRIN DOMAIN FAMILY MEMBER 3C-RELATED"/>
    <property type="match status" value="1"/>
</dbReference>
<feature type="repeat" description="ANK" evidence="1">
    <location>
        <begin position="1548"/>
        <end position="1580"/>
    </location>
</feature>
<feature type="repeat" description="ANK" evidence="1">
    <location>
        <begin position="1937"/>
        <end position="1969"/>
    </location>
</feature>
<evidence type="ECO:0000313" key="3">
    <source>
        <dbReference type="EMBL" id="KAJ9587145.1"/>
    </source>
</evidence>
<feature type="repeat" description="ANK" evidence="1">
    <location>
        <begin position="1482"/>
        <end position="1514"/>
    </location>
</feature>
<dbReference type="PROSITE" id="PS50297">
    <property type="entry name" value="ANK_REP_REGION"/>
    <property type="match status" value="20"/>
</dbReference>
<feature type="repeat" description="ANK" evidence="1">
    <location>
        <begin position="1805"/>
        <end position="1837"/>
    </location>
</feature>
<dbReference type="SUPFAM" id="SSF48403">
    <property type="entry name" value="Ankyrin repeat"/>
    <property type="match status" value="4"/>
</dbReference>
<dbReference type="Pfam" id="PF05729">
    <property type="entry name" value="NACHT"/>
    <property type="match status" value="1"/>
</dbReference>
<evidence type="ECO:0000259" key="2">
    <source>
        <dbReference type="Pfam" id="PF05729"/>
    </source>
</evidence>
<feature type="repeat" description="ANK" evidence="1">
    <location>
        <begin position="980"/>
        <end position="1019"/>
    </location>
</feature>
<dbReference type="Proteomes" id="UP001233999">
    <property type="component" value="Unassembled WGS sequence"/>
</dbReference>
<feature type="repeat" description="ANK" evidence="1">
    <location>
        <begin position="1204"/>
        <end position="1236"/>
    </location>
</feature>
<feature type="repeat" description="ANK" evidence="1">
    <location>
        <begin position="1904"/>
        <end position="1936"/>
    </location>
</feature>
<feature type="repeat" description="ANK" evidence="1">
    <location>
        <begin position="1772"/>
        <end position="1804"/>
    </location>
</feature>
<evidence type="ECO:0000313" key="4">
    <source>
        <dbReference type="Proteomes" id="UP001233999"/>
    </source>
</evidence>
<feature type="repeat" description="ANK" evidence="1">
    <location>
        <begin position="1317"/>
        <end position="1349"/>
    </location>
</feature>
<dbReference type="InterPro" id="IPR007111">
    <property type="entry name" value="NACHT_NTPase"/>
</dbReference>
<dbReference type="EMBL" id="JASPKZ010006480">
    <property type="protein sequence ID" value="KAJ9587145.1"/>
    <property type="molecule type" value="Genomic_DNA"/>
</dbReference>
<dbReference type="Gene3D" id="1.25.40.20">
    <property type="entry name" value="Ankyrin repeat-containing domain"/>
    <property type="match status" value="8"/>
</dbReference>
<feature type="repeat" description="ANK" evidence="1">
    <location>
        <begin position="1171"/>
        <end position="1203"/>
    </location>
</feature>
<feature type="repeat" description="ANK" evidence="1">
    <location>
        <begin position="1383"/>
        <end position="1415"/>
    </location>
</feature>
<dbReference type="PRINTS" id="PR01415">
    <property type="entry name" value="ANKYRIN"/>
</dbReference>
<comment type="caution">
    <text evidence="3">The sequence shown here is derived from an EMBL/GenBank/DDBJ whole genome shotgun (WGS) entry which is preliminary data.</text>
</comment>